<dbReference type="Pfam" id="PF13433">
    <property type="entry name" value="Peripla_BP_5"/>
    <property type="match status" value="1"/>
</dbReference>
<comment type="caution">
    <text evidence="1">The sequence shown here is derived from an EMBL/GenBank/DDBJ whole genome shotgun (WGS) entry which is preliminary data.</text>
</comment>
<reference evidence="1 2" key="1">
    <citation type="submission" date="2020-11" db="EMBL/GenBank/DDBJ databases">
        <authorList>
            <person name="Lassalle F."/>
        </authorList>
    </citation>
    <scope>NUCLEOTIDE SEQUENCE [LARGE SCALE GENOMIC DNA]</scope>
    <source>
        <strain evidence="1 2">AB21</strain>
    </source>
</reference>
<evidence type="ECO:0000313" key="1">
    <source>
        <dbReference type="EMBL" id="CAD7047555.1"/>
    </source>
</evidence>
<accession>A0ABN7JWV4</accession>
<dbReference type="Gene3D" id="3.40.50.2300">
    <property type="match status" value="2"/>
</dbReference>
<name>A0ABN7JWV4_9HYPH</name>
<keyword evidence="2" id="KW-1185">Reference proteome</keyword>
<dbReference type="PANTHER" id="PTHR47628:SF1">
    <property type="entry name" value="ALIPHATIC AMIDASE EXPRESSION-REGULATING PROTEIN"/>
    <property type="match status" value="1"/>
</dbReference>
<dbReference type="SUPFAM" id="SSF53822">
    <property type="entry name" value="Periplasmic binding protein-like I"/>
    <property type="match status" value="1"/>
</dbReference>
<evidence type="ECO:0000313" key="2">
    <source>
        <dbReference type="Proteomes" id="UP000601041"/>
    </source>
</evidence>
<proteinExistence type="predicted"/>
<dbReference type="PANTHER" id="PTHR47628">
    <property type="match status" value="1"/>
</dbReference>
<dbReference type="InterPro" id="IPR028082">
    <property type="entry name" value="Peripla_BP_I"/>
</dbReference>
<dbReference type="EMBL" id="CABFWE030000011">
    <property type="protein sequence ID" value="CAD7047555.1"/>
    <property type="molecule type" value="Genomic_DNA"/>
</dbReference>
<dbReference type="InterPro" id="IPR039570">
    <property type="entry name" value="AmiC_PBP1"/>
</dbReference>
<protein>
    <submittedName>
        <fullName evidence="1">N-acetylmuramoyl-L-alanine amidase AmiC</fullName>
    </submittedName>
</protein>
<dbReference type="Proteomes" id="UP000601041">
    <property type="component" value="Unassembled WGS sequence"/>
</dbReference>
<sequence length="372" mass="40419">MKIGVLFSQSGMMGVTENAHLKGVLLACEEINRAGGIQGRMIDPIILDPAGSDEKYAALATELLVKHRVNVIFGACLSTSRKAVLPVVERFNGILFYPSVYEGFEYSPNVIYGGAVPNQVVLPLLDYLYQNEGRRIALIGSETLYAREVNRIVKEFLAGSDGKVTQEVYLPIGASDDHFQVVLSRLEPGQVDAIISTVVGQDSVTLYNAFCDVGLDGQALPIASLTATESEIACMRPEARAGHISAASYFSTLRTPLNETFRAAYLARFGKDCEPGVYSEVPYWQVHMLADAARQAGGDETDALLSSLSGSVFKSPGGDVFLDTQTNHATLRPMIGRSTRSGQFEILWRSATVVAPDPYLVSYDRTVSERMS</sequence>
<gene>
    <name evidence="1" type="ORF">RHAB21_03797</name>
</gene>
<dbReference type="CDD" id="cd06357">
    <property type="entry name" value="PBP1_AmiC"/>
    <property type="match status" value="1"/>
</dbReference>
<organism evidence="1 2">
    <name type="scientific">Pseudorhizobium halotolerans</name>
    <dbReference type="NCBI Taxonomy" id="1233081"/>
    <lineage>
        <taxon>Bacteria</taxon>
        <taxon>Pseudomonadati</taxon>
        <taxon>Pseudomonadota</taxon>
        <taxon>Alphaproteobacteria</taxon>
        <taxon>Hyphomicrobiales</taxon>
        <taxon>Rhizobiaceae</taxon>
        <taxon>Rhizobium/Agrobacterium group</taxon>
        <taxon>Pseudorhizobium</taxon>
    </lineage>
</organism>